<proteinExistence type="predicted"/>
<reference evidence="1 2" key="1">
    <citation type="submission" date="2024-11" db="EMBL/GenBank/DDBJ databases">
        <title>Chromosome-level genome assembly of Eucalyptus globulus Labill. provides insights into its genome evolution.</title>
        <authorList>
            <person name="Li X."/>
        </authorList>
    </citation>
    <scope>NUCLEOTIDE SEQUENCE [LARGE SCALE GENOMIC DNA]</scope>
    <source>
        <strain evidence="1">CL2024</strain>
        <tissue evidence="1">Fresh tender leaves</tissue>
    </source>
</reference>
<organism evidence="1 2">
    <name type="scientific">Eucalyptus globulus</name>
    <name type="common">Tasmanian blue gum</name>
    <dbReference type="NCBI Taxonomy" id="34317"/>
    <lineage>
        <taxon>Eukaryota</taxon>
        <taxon>Viridiplantae</taxon>
        <taxon>Streptophyta</taxon>
        <taxon>Embryophyta</taxon>
        <taxon>Tracheophyta</taxon>
        <taxon>Spermatophyta</taxon>
        <taxon>Magnoliopsida</taxon>
        <taxon>eudicotyledons</taxon>
        <taxon>Gunneridae</taxon>
        <taxon>Pentapetalae</taxon>
        <taxon>rosids</taxon>
        <taxon>malvids</taxon>
        <taxon>Myrtales</taxon>
        <taxon>Myrtaceae</taxon>
        <taxon>Myrtoideae</taxon>
        <taxon>Eucalypteae</taxon>
        <taxon>Eucalyptus</taxon>
    </lineage>
</organism>
<gene>
    <name evidence="1" type="ORF">ACJRO7_005635</name>
</gene>
<dbReference type="EMBL" id="JBJKBG010000010">
    <property type="protein sequence ID" value="KAL3720858.1"/>
    <property type="molecule type" value="Genomic_DNA"/>
</dbReference>
<dbReference type="AlphaFoldDB" id="A0ABD3J3C4"/>
<accession>A0ABD3J3C4</accession>
<evidence type="ECO:0000313" key="1">
    <source>
        <dbReference type="EMBL" id="KAL3720858.1"/>
    </source>
</evidence>
<name>A0ABD3J3C4_EUCGL</name>
<feature type="non-terminal residue" evidence="1">
    <location>
        <position position="1"/>
    </location>
</feature>
<dbReference type="Proteomes" id="UP001634007">
    <property type="component" value="Unassembled WGS sequence"/>
</dbReference>
<comment type="caution">
    <text evidence="1">The sequence shown here is derived from an EMBL/GenBank/DDBJ whole genome shotgun (WGS) entry which is preliminary data.</text>
</comment>
<evidence type="ECO:0000313" key="2">
    <source>
        <dbReference type="Proteomes" id="UP001634007"/>
    </source>
</evidence>
<protein>
    <submittedName>
        <fullName evidence="1">Uncharacterized protein</fullName>
    </submittedName>
</protein>
<keyword evidence="2" id="KW-1185">Reference proteome</keyword>
<sequence length="177" mass="19028">VSSELLRLHIDGKGVDEKPLSASKDGESSPLRKISLVSTSGTDDGIEGYLYSPKVLHPSSSIEDHYKDSPVHLAIDKSSASDIEEGSDGIWSIVGGKASCRRNFAVASLLYANSGSLVEKTSDDEALPLTSYDGIEFNSYEKPSKLLHGHASFKLKISQVDVGWVICITLMIACDLN</sequence>